<dbReference type="GO" id="GO:0000287">
    <property type="term" value="F:magnesium ion binding"/>
    <property type="evidence" value="ECO:0007669"/>
    <property type="project" value="UniProtKB-UniRule"/>
</dbReference>
<dbReference type="NCBIfam" id="NF002677">
    <property type="entry name" value="PRK02406.1"/>
    <property type="match status" value="1"/>
</dbReference>
<dbReference type="GO" id="GO:0005829">
    <property type="term" value="C:cytosol"/>
    <property type="evidence" value="ECO:0007669"/>
    <property type="project" value="TreeGrafter"/>
</dbReference>
<gene>
    <name evidence="4 7" type="primary">dinB</name>
    <name evidence="7" type="ORF">IPN02_15110</name>
</gene>
<feature type="site" description="Substrate discrimination" evidence="4">
    <location>
        <position position="30"/>
    </location>
</feature>
<dbReference type="SUPFAM" id="SSF56672">
    <property type="entry name" value="DNA/RNA polymerases"/>
    <property type="match status" value="1"/>
</dbReference>
<dbReference type="GO" id="GO:0042276">
    <property type="term" value="P:error-prone translesion synthesis"/>
    <property type="evidence" value="ECO:0007669"/>
    <property type="project" value="TreeGrafter"/>
</dbReference>
<dbReference type="Proteomes" id="UP000727993">
    <property type="component" value="Unassembled WGS sequence"/>
</dbReference>
<evidence type="ECO:0000259" key="6">
    <source>
        <dbReference type="PROSITE" id="PS50173"/>
    </source>
</evidence>
<feature type="binding site" evidence="4">
    <location>
        <position position="25"/>
    </location>
    <ligand>
        <name>Mg(2+)</name>
        <dbReference type="ChEBI" id="CHEBI:18420"/>
    </ligand>
</feature>
<comment type="cofactor">
    <cofactor evidence="4">
        <name>Mg(2+)</name>
        <dbReference type="ChEBI" id="CHEBI:18420"/>
    </cofactor>
    <text evidence="4">Binds 2 magnesium ions per subunit.</text>
</comment>
<dbReference type="InterPro" id="IPR022880">
    <property type="entry name" value="DNApol_IV"/>
</dbReference>
<keyword evidence="4 7" id="KW-0808">Transferase</keyword>
<dbReference type="HAMAP" id="MF_01113">
    <property type="entry name" value="DNApol_IV"/>
    <property type="match status" value="1"/>
</dbReference>
<dbReference type="InterPro" id="IPR050116">
    <property type="entry name" value="DNA_polymerase-Y"/>
</dbReference>
<feature type="active site" evidence="4">
    <location>
        <position position="120"/>
    </location>
</feature>
<evidence type="ECO:0000256" key="3">
    <source>
        <dbReference type="ARBA" id="ARBA00049244"/>
    </source>
</evidence>
<keyword evidence="4" id="KW-0515">Mutator protein</keyword>
<dbReference type="Gene3D" id="3.30.70.270">
    <property type="match status" value="1"/>
</dbReference>
<keyword evidence="4" id="KW-0460">Magnesium</keyword>
<evidence type="ECO:0000256" key="5">
    <source>
        <dbReference type="SAM" id="MobiDB-lite"/>
    </source>
</evidence>
<dbReference type="GO" id="GO:0006261">
    <property type="term" value="P:DNA-templated DNA replication"/>
    <property type="evidence" value="ECO:0007669"/>
    <property type="project" value="UniProtKB-UniRule"/>
</dbReference>
<reference evidence="7 8" key="1">
    <citation type="submission" date="2020-10" db="EMBL/GenBank/DDBJ databases">
        <title>Connecting structure to function with the recovery of over 1000 high-quality activated sludge metagenome-assembled genomes encoding full-length rRNA genes using long-read sequencing.</title>
        <authorList>
            <person name="Singleton C.M."/>
            <person name="Petriglieri F."/>
            <person name="Kristensen J.M."/>
            <person name="Kirkegaard R.H."/>
            <person name="Michaelsen T.Y."/>
            <person name="Andersen M.H."/>
            <person name="Karst S.M."/>
            <person name="Dueholm M.S."/>
            <person name="Nielsen P.H."/>
            <person name="Albertsen M."/>
        </authorList>
    </citation>
    <scope>NUCLEOTIDE SEQUENCE [LARGE SCALE GENOMIC DNA]</scope>
    <source>
        <strain evidence="7">Lyne_18-Q3-R50-59_MAXAC.006</strain>
    </source>
</reference>
<evidence type="ECO:0000256" key="4">
    <source>
        <dbReference type="HAMAP-Rule" id="MF_01113"/>
    </source>
</evidence>
<dbReference type="Pfam" id="PF11798">
    <property type="entry name" value="IMS_HHH"/>
    <property type="match status" value="1"/>
</dbReference>
<dbReference type="CDD" id="cd03586">
    <property type="entry name" value="PolY_Pol_IV_kappa"/>
    <property type="match status" value="1"/>
</dbReference>
<keyword evidence="4" id="KW-0227">DNA damage</keyword>
<dbReference type="Pfam" id="PF00817">
    <property type="entry name" value="IMS"/>
    <property type="match status" value="1"/>
</dbReference>
<dbReference type="GO" id="GO:0003684">
    <property type="term" value="F:damaged DNA binding"/>
    <property type="evidence" value="ECO:0007669"/>
    <property type="project" value="InterPro"/>
</dbReference>
<evidence type="ECO:0000313" key="8">
    <source>
        <dbReference type="Proteomes" id="UP000727993"/>
    </source>
</evidence>
<evidence type="ECO:0000256" key="2">
    <source>
        <dbReference type="ARBA" id="ARBA00025589"/>
    </source>
</evidence>
<comment type="caution">
    <text evidence="7">The sequence shown here is derived from an EMBL/GenBank/DDBJ whole genome shotgun (WGS) entry which is preliminary data.</text>
</comment>
<dbReference type="GO" id="GO:0003887">
    <property type="term" value="F:DNA-directed DNA polymerase activity"/>
    <property type="evidence" value="ECO:0007669"/>
    <property type="project" value="UniProtKB-UniRule"/>
</dbReference>
<dbReference type="InterPro" id="IPR043502">
    <property type="entry name" value="DNA/RNA_pol_sf"/>
</dbReference>
<keyword evidence="4" id="KW-0234">DNA repair</keyword>
<protein>
    <recommendedName>
        <fullName evidence="4">DNA polymerase IV</fullName>
        <shortName evidence="4">Pol IV</shortName>
        <ecNumber evidence="4">2.7.7.7</ecNumber>
    </recommendedName>
</protein>
<comment type="function">
    <text evidence="2 4">Poorly processive, error-prone DNA polymerase involved in untargeted mutagenesis. Copies undamaged DNA at stalled replication forks, which arise in vivo from mismatched or misaligned primer ends. These misaligned primers can be extended by PolIV. Exhibits no 3'-5' exonuclease (proofreading) activity. May be involved in translesional synthesis, in conjunction with the beta clamp from PolIII.</text>
</comment>
<evidence type="ECO:0000256" key="1">
    <source>
        <dbReference type="ARBA" id="ARBA00010945"/>
    </source>
</evidence>
<dbReference type="PANTHER" id="PTHR11076">
    <property type="entry name" value="DNA REPAIR POLYMERASE UMUC / TRANSFERASE FAMILY MEMBER"/>
    <property type="match status" value="1"/>
</dbReference>
<dbReference type="EMBL" id="JADJZA010000008">
    <property type="protein sequence ID" value="MBK9298131.1"/>
    <property type="molecule type" value="Genomic_DNA"/>
</dbReference>
<organism evidence="7 8">
    <name type="scientific">Candidatus Neomicrothrix subdominans</name>
    <dbReference type="NCBI Taxonomy" id="2954438"/>
    <lineage>
        <taxon>Bacteria</taxon>
        <taxon>Bacillati</taxon>
        <taxon>Actinomycetota</taxon>
        <taxon>Acidimicrobiia</taxon>
        <taxon>Acidimicrobiales</taxon>
        <taxon>Microthrixaceae</taxon>
        <taxon>Candidatus Neomicrothrix</taxon>
    </lineage>
</organism>
<dbReference type="InterPro" id="IPR043128">
    <property type="entry name" value="Rev_trsase/Diguanyl_cyclase"/>
</dbReference>
<feature type="binding site" evidence="4">
    <location>
        <position position="119"/>
    </location>
    <ligand>
        <name>Mg(2+)</name>
        <dbReference type="ChEBI" id="CHEBI:18420"/>
    </ligand>
</feature>
<dbReference type="InterPro" id="IPR036775">
    <property type="entry name" value="DNA_pol_Y-fam_lit_finger_sf"/>
</dbReference>
<keyword evidence="4 7" id="KW-0548">Nucleotidyltransferase</keyword>
<dbReference type="EC" id="2.7.7.7" evidence="4"/>
<feature type="domain" description="UmuC" evidence="6">
    <location>
        <begin position="21"/>
        <end position="211"/>
    </location>
</feature>
<name>A0A936NFP2_9ACTN</name>
<comment type="similarity">
    <text evidence="1 4">Belongs to the DNA polymerase type-Y family.</text>
</comment>
<keyword evidence="4" id="KW-0963">Cytoplasm</keyword>
<proteinExistence type="inferred from homology"/>
<comment type="subunit">
    <text evidence="4">Monomer.</text>
</comment>
<evidence type="ECO:0000313" key="7">
    <source>
        <dbReference type="EMBL" id="MBK9298131.1"/>
    </source>
</evidence>
<dbReference type="InterPro" id="IPR017961">
    <property type="entry name" value="DNA_pol_Y-fam_little_finger"/>
</dbReference>
<dbReference type="InterPro" id="IPR024728">
    <property type="entry name" value="PolY_HhH_motif"/>
</dbReference>
<dbReference type="Gene3D" id="1.10.150.20">
    <property type="entry name" value="5' to 3' exonuclease, C-terminal subdomain"/>
    <property type="match status" value="1"/>
</dbReference>
<dbReference type="GO" id="GO:0006281">
    <property type="term" value="P:DNA repair"/>
    <property type="evidence" value="ECO:0007669"/>
    <property type="project" value="UniProtKB-UniRule"/>
</dbReference>
<dbReference type="AlphaFoldDB" id="A0A936NFP2"/>
<dbReference type="PROSITE" id="PS50173">
    <property type="entry name" value="UMUC"/>
    <property type="match status" value="1"/>
</dbReference>
<feature type="region of interest" description="Disordered" evidence="5">
    <location>
        <begin position="412"/>
        <end position="439"/>
    </location>
</feature>
<accession>A0A936NFP2</accession>
<dbReference type="SUPFAM" id="SSF100879">
    <property type="entry name" value="Lesion bypass DNA polymerase (Y-family), little finger domain"/>
    <property type="match status" value="1"/>
</dbReference>
<comment type="catalytic activity">
    <reaction evidence="3 4">
        <text>DNA(n) + a 2'-deoxyribonucleoside 5'-triphosphate = DNA(n+1) + diphosphate</text>
        <dbReference type="Rhea" id="RHEA:22508"/>
        <dbReference type="Rhea" id="RHEA-COMP:17339"/>
        <dbReference type="Rhea" id="RHEA-COMP:17340"/>
        <dbReference type="ChEBI" id="CHEBI:33019"/>
        <dbReference type="ChEBI" id="CHEBI:61560"/>
        <dbReference type="ChEBI" id="CHEBI:173112"/>
        <dbReference type="EC" id="2.7.7.7"/>
    </reaction>
</comment>
<keyword evidence="4" id="KW-0239">DNA-directed DNA polymerase</keyword>
<dbReference type="Pfam" id="PF11799">
    <property type="entry name" value="IMS_C"/>
    <property type="match status" value="1"/>
</dbReference>
<keyword evidence="4" id="KW-0235">DNA replication</keyword>
<sequence>MSAEPHGGPAGQRGRTTPRWVLHADMDCFFAAVEVLRRPELAGRPVLVGGDGRRGVVAAASYEARATGVGSAMAMTEAMRRCPVAVVLPGDHDHYREVSGRLMAILRELSPLVEPLSLDEAFVELTGSERRLGDPIVTAARLRQRIHDEMGLWASVGLGPNKTIAKLASEAAKPSADPRGPIPGPGVVAVRPDEVIGFLERMPVRALPGVGPVAGEKLGRLGVRTIAELTEVGEGAVRRLFGAAGARQLIALAKGDDPRPVIADAPAKSISSERTFPTDRFAVGELSADLAAMSDHVAERLRAAGVTATTVQIKVRYGDFRTLTRAQRLDAPTDATVTVREVASALLDQLDLSVGVRLLGVGTTGLARGAPAQLRLDRLSDDDDRTLDRTVDDVRRRFGRDAIGPTRLVEDPAAPRVVSGPGVRDHGALNEKGVNGAAL</sequence>
<dbReference type="GO" id="GO:0009432">
    <property type="term" value="P:SOS response"/>
    <property type="evidence" value="ECO:0007669"/>
    <property type="project" value="TreeGrafter"/>
</dbReference>
<keyword evidence="4" id="KW-0238">DNA-binding</keyword>
<dbReference type="InterPro" id="IPR001126">
    <property type="entry name" value="UmuC"/>
</dbReference>
<comment type="subcellular location">
    <subcellularLocation>
        <location evidence="4">Cytoplasm</location>
    </subcellularLocation>
</comment>
<keyword evidence="4" id="KW-0479">Metal-binding</keyword>
<dbReference type="Gene3D" id="3.30.1490.100">
    <property type="entry name" value="DNA polymerase, Y-family, little finger domain"/>
    <property type="match status" value="1"/>
</dbReference>
<dbReference type="Gene3D" id="3.40.1170.60">
    <property type="match status" value="1"/>
</dbReference>
<dbReference type="PANTHER" id="PTHR11076:SF33">
    <property type="entry name" value="DNA POLYMERASE KAPPA"/>
    <property type="match status" value="1"/>
</dbReference>